<dbReference type="Pfam" id="PF12625">
    <property type="entry name" value="Arabinose_bd"/>
    <property type="match status" value="1"/>
</dbReference>
<keyword evidence="1" id="KW-0805">Transcription regulation</keyword>
<dbReference type="InterPro" id="IPR018060">
    <property type="entry name" value="HTH_AraC"/>
</dbReference>
<name>A0A1S8CMP2_9GAMM</name>
<evidence type="ECO:0000313" key="5">
    <source>
        <dbReference type="EMBL" id="OMQ25651.1"/>
    </source>
</evidence>
<dbReference type="GO" id="GO:0003700">
    <property type="term" value="F:DNA-binding transcription factor activity"/>
    <property type="evidence" value="ECO:0007669"/>
    <property type="project" value="InterPro"/>
</dbReference>
<dbReference type="STRING" id="2034155.BMI79_04925"/>
<gene>
    <name evidence="5" type="ORF">BMI79_04925</name>
</gene>
<evidence type="ECO:0000256" key="1">
    <source>
        <dbReference type="ARBA" id="ARBA00023015"/>
    </source>
</evidence>
<keyword evidence="2" id="KW-0238">DNA-binding</keyword>
<dbReference type="AlphaFoldDB" id="A0A1S8CMP2"/>
<comment type="caution">
    <text evidence="5">The sequence shown here is derived from an EMBL/GenBank/DDBJ whole genome shotgun (WGS) entry which is preliminary data.</text>
</comment>
<dbReference type="InterPro" id="IPR018062">
    <property type="entry name" value="HTH_AraC-typ_CS"/>
</dbReference>
<dbReference type="PANTHER" id="PTHR47894">
    <property type="entry name" value="HTH-TYPE TRANSCRIPTIONAL REGULATOR GADX"/>
    <property type="match status" value="1"/>
</dbReference>
<accession>A0A1S8CMP2</accession>
<dbReference type="GO" id="GO:0005829">
    <property type="term" value="C:cytosol"/>
    <property type="evidence" value="ECO:0007669"/>
    <property type="project" value="TreeGrafter"/>
</dbReference>
<keyword evidence="6" id="KW-1185">Reference proteome</keyword>
<feature type="domain" description="HTH araC/xylS-type" evidence="4">
    <location>
        <begin position="288"/>
        <end position="347"/>
    </location>
</feature>
<evidence type="ECO:0000256" key="3">
    <source>
        <dbReference type="ARBA" id="ARBA00023163"/>
    </source>
</evidence>
<evidence type="ECO:0000313" key="6">
    <source>
        <dbReference type="Proteomes" id="UP000216021"/>
    </source>
</evidence>
<dbReference type="EMBL" id="MOXD01000002">
    <property type="protein sequence ID" value="OMQ25651.1"/>
    <property type="molecule type" value="Genomic_DNA"/>
</dbReference>
<dbReference type="SMART" id="SM00342">
    <property type="entry name" value="HTH_ARAC"/>
    <property type="match status" value="1"/>
</dbReference>
<dbReference type="SUPFAM" id="SSF46689">
    <property type="entry name" value="Homeodomain-like"/>
    <property type="match status" value="1"/>
</dbReference>
<organism evidence="5 6">
    <name type="scientific">Serratia oryzae</name>
    <dbReference type="NCBI Taxonomy" id="2034155"/>
    <lineage>
        <taxon>Bacteria</taxon>
        <taxon>Pseudomonadati</taxon>
        <taxon>Pseudomonadota</taxon>
        <taxon>Gammaproteobacteria</taxon>
        <taxon>Enterobacterales</taxon>
        <taxon>Yersiniaceae</taxon>
        <taxon>Serratia</taxon>
    </lineage>
</organism>
<dbReference type="OrthoDB" id="6506763at2"/>
<dbReference type="InterPro" id="IPR032687">
    <property type="entry name" value="AraC-type_N"/>
</dbReference>
<proteinExistence type="predicted"/>
<dbReference type="InterPro" id="IPR009057">
    <property type="entry name" value="Homeodomain-like_sf"/>
</dbReference>
<dbReference type="RefSeq" id="WP_076940983.1">
    <property type="nucleotide sequence ID" value="NZ_MOXD01000002.1"/>
</dbReference>
<dbReference type="Gene3D" id="1.10.10.60">
    <property type="entry name" value="Homeodomain-like"/>
    <property type="match status" value="1"/>
</dbReference>
<dbReference type="Pfam" id="PF12833">
    <property type="entry name" value="HTH_18"/>
    <property type="match status" value="1"/>
</dbReference>
<dbReference type="PANTHER" id="PTHR47894:SF1">
    <property type="entry name" value="HTH-TYPE TRANSCRIPTIONAL REGULATOR VQSM"/>
    <property type="match status" value="1"/>
</dbReference>
<sequence length="354" mass="40805">MNNRKTVSNIVSRSLFSFLQQHDVPAASIHHRTGISSYELTQSDSRISAAQHYRLMVMVEEKRELLFTHYQPDFAMADIFRSWGTLSSLLTNSSTLRQGVENYLKYRSIIGQTDDIQLYENDSQLMLEYRNTGPEILGASLASPLGNFIILAEIISHYDRQTYASIQVTLKGRYSSTRQSQHLSSLLGFSCKMNAARNTLTFSKQHIDRPYEFYNRRLFEIIQKAANDEINTLISLATPLTAQIKNCLRALYQNPIAHQHNPTNEIALICKKMSMPRWTLQRKLLHEGQNFTELLQQTKMEEACRLLQQRHLTLSDISELLGFSSQAAFSRFFRNKMNVSPLRYRNGFAVYEKG</sequence>
<reference evidence="5 6" key="1">
    <citation type="submission" date="2016-11" db="EMBL/GenBank/DDBJ databases">
        <title>Rahnella oryzae sp. nov., isolated from rice root.</title>
        <authorList>
            <person name="Zhang X.-X."/>
            <person name="Zhang J."/>
        </authorList>
    </citation>
    <scope>NUCLEOTIDE SEQUENCE [LARGE SCALE GENOMIC DNA]</scope>
    <source>
        <strain evidence="5 6">J11-6</strain>
    </source>
</reference>
<evidence type="ECO:0000256" key="2">
    <source>
        <dbReference type="ARBA" id="ARBA00023125"/>
    </source>
</evidence>
<keyword evidence="3" id="KW-0804">Transcription</keyword>
<dbReference type="GO" id="GO:0000976">
    <property type="term" value="F:transcription cis-regulatory region binding"/>
    <property type="evidence" value="ECO:0007669"/>
    <property type="project" value="TreeGrafter"/>
</dbReference>
<dbReference type="PROSITE" id="PS00041">
    <property type="entry name" value="HTH_ARAC_FAMILY_1"/>
    <property type="match status" value="1"/>
</dbReference>
<protein>
    <recommendedName>
        <fullName evidence="4">HTH araC/xylS-type domain-containing protein</fullName>
    </recommendedName>
</protein>
<dbReference type="PROSITE" id="PS01124">
    <property type="entry name" value="HTH_ARAC_FAMILY_2"/>
    <property type="match status" value="1"/>
</dbReference>
<dbReference type="Proteomes" id="UP000216021">
    <property type="component" value="Unassembled WGS sequence"/>
</dbReference>
<evidence type="ECO:0000259" key="4">
    <source>
        <dbReference type="PROSITE" id="PS01124"/>
    </source>
</evidence>